<reference evidence="6" key="1">
    <citation type="submission" date="2017-02" db="UniProtKB">
        <authorList>
            <consortium name="WormBaseParasite"/>
        </authorList>
    </citation>
    <scope>IDENTIFICATION</scope>
</reference>
<dbReference type="AlphaFoldDB" id="A0A0N4ZI96"/>
<comment type="catalytic activity">
    <reaction evidence="4">
        <text>RNA(n) + ATP = RNA(n)-3'-adenine ribonucleotide + diphosphate</text>
        <dbReference type="Rhea" id="RHEA:11332"/>
        <dbReference type="Rhea" id="RHEA-COMP:14527"/>
        <dbReference type="Rhea" id="RHEA-COMP:17347"/>
        <dbReference type="ChEBI" id="CHEBI:30616"/>
        <dbReference type="ChEBI" id="CHEBI:33019"/>
        <dbReference type="ChEBI" id="CHEBI:140395"/>
        <dbReference type="ChEBI" id="CHEBI:173115"/>
        <dbReference type="EC" id="2.7.7.19"/>
    </reaction>
    <physiologicalReaction direction="left-to-right" evidence="4">
        <dbReference type="Rhea" id="RHEA:11333"/>
    </physiologicalReaction>
</comment>
<name>A0A0N4ZI96_PARTI</name>
<evidence type="ECO:0000256" key="2">
    <source>
        <dbReference type="ARBA" id="ARBA00012388"/>
    </source>
</evidence>
<evidence type="ECO:0000256" key="4">
    <source>
        <dbReference type="ARBA" id="ARBA00047933"/>
    </source>
</evidence>
<protein>
    <recommendedName>
        <fullName evidence="2">polynucleotide adenylyltransferase</fullName>
        <ecNumber evidence="2">2.7.7.19</ecNumber>
    </recommendedName>
</protein>
<evidence type="ECO:0000313" key="6">
    <source>
        <dbReference type="WBParaSite" id="PTRK_0000765100.1"/>
    </source>
</evidence>
<dbReference type="EC" id="2.7.7.19" evidence="2"/>
<evidence type="ECO:0000256" key="3">
    <source>
        <dbReference type="ARBA" id="ARBA00022679"/>
    </source>
</evidence>
<sequence>MTPNNNITDDRKIFSSFITSSTTIKQQPAIRNCIELNNKQLEKLKDVMRYNVEIHGKDSFPTIEVELHKLIKCVKRKLNENNIELKHVKMNGGAASYVLADEDFLYTDLDLIFPLDFSNPETFDKVKTSVFDVIIEMLPSTINKDNLHEDILKDIYISKMVKVNEKDKWSLFSLYNNVGKCIELKFVDTMHRQFEFSVDSFQITLDSMLVGDEIESCSGKVIAESVYGDIDLAIYHLNHGFIETRSPEEIRGGGLLKYCYLIYRGNTATDECKNLEKYMCSRFFIDFPDVQSQQLKLIQYVDNHFNDIDENVSTYLDILYQVIHNSTVCLMVYDQKVTLSMIKNLKNYYKYSFGMSAKGYCEHNPRSKIMYIPNNGTANYWIAVE</sequence>
<dbReference type="SMART" id="SM01153">
    <property type="entry name" value="DUF1693"/>
    <property type="match status" value="1"/>
</dbReference>
<evidence type="ECO:0000313" key="5">
    <source>
        <dbReference type="Proteomes" id="UP000038045"/>
    </source>
</evidence>
<dbReference type="GO" id="GO:0003723">
    <property type="term" value="F:RNA binding"/>
    <property type="evidence" value="ECO:0007669"/>
    <property type="project" value="TreeGrafter"/>
</dbReference>
<keyword evidence="5" id="KW-1185">Reference proteome</keyword>
<dbReference type="STRING" id="131310.A0A0N4ZI96"/>
<dbReference type="Pfam" id="PF07984">
    <property type="entry name" value="NTP_transf_7"/>
    <property type="match status" value="1"/>
</dbReference>
<proteinExistence type="inferred from homology"/>
<accession>A0A0N4ZI96</accession>
<dbReference type="GO" id="GO:0048255">
    <property type="term" value="P:mRNA stabilization"/>
    <property type="evidence" value="ECO:0007669"/>
    <property type="project" value="TreeGrafter"/>
</dbReference>
<dbReference type="GO" id="GO:1990817">
    <property type="term" value="F:poly(A) RNA polymerase activity"/>
    <property type="evidence" value="ECO:0007669"/>
    <property type="project" value="UniProtKB-EC"/>
</dbReference>
<dbReference type="PANTHER" id="PTHR12974">
    <property type="entry name" value="PRION-LIKE- Q/N-RICH -DOMAIN-BEARING PROTEIN PROTEIN 44"/>
    <property type="match status" value="1"/>
</dbReference>
<evidence type="ECO:0000256" key="1">
    <source>
        <dbReference type="ARBA" id="ARBA00007631"/>
    </source>
</evidence>
<organism evidence="5 6">
    <name type="scientific">Parastrongyloides trichosuri</name>
    <name type="common">Possum-specific nematode worm</name>
    <dbReference type="NCBI Taxonomy" id="131310"/>
    <lineage>
        <taxon>Eukaryota</taxon>
        <taxon>Metazoa</taxon>
        <taxon>Ecdysozoa</taxon>
        <taxon>Nematoda</taxon>
        <taxon>Chromadorea</taxon>
        <taxon>Rhabditida</taxon>
        <taxon>Tylenchina</taxon>
        <taxon>Panagrolaimomorpha</taxon>
        <taxon>Strongyloidoidea</taxon>
        <taxon>Strongyloididae</taxon>
        <taxon>Parastrongyloides</taxon>
    </lineage>
</organism>
<dbReference type="Proteomes" id="UP000038045">
    <property type="component" value="Unplaced"/>
</dbReference>
<dbReference type="WBParaSite" id="PTRK_0000765100.1">
    <property type="protein sequence ID" value="PTRK_0000765100.1"/>
    <property type="gene ID" value="PTRK_0000765100"/>
</dbReference>
<comment type="similarity">
    <text evidence="1">Belongs to the TENT family.</text>
</comment>
<dbReference type="PANTHER" id="PTHR12974:SF36">
    <property type="entry name" value="POLYNUCLEOTIDE ADENYLYLTRANSFERASE"/>
    <property type="match status" value="1"/>
</dbReference>
<keyword evidence="3" id="KW-0808">Transferase</keyword>
<dbReference type="InterPro" id="IPR012937">
    <property type="entry name" value="TET5"/>
</dbReference>